<feature type="transmembrane region" description="Helical" evidence="2">
    <location>
        <begin position="190"/>
        <end position="207"/>
    </location>
</feature>
<protein>
    <submittedName>
        <fullName evidence="3">Uncharacterized protein</fullName>
    </submittedName>
</protein>
<dbReference type="OrthoDB" id="2422225at2759"/>
<feature type="region of interest" description="Disordered" evidence="1">
    <location>
        <begin position="232"/>
        <end position="271"/>
    </location>
</feature>
<organism evidence="3 4">
    <name type="scientific">Mycena indigotica</name>
    <dbReference type="NCBI Taxonomy" id="2126181"/>
    <lineage>
        <taxon>Eukaryota</taxon>
        <taxon>Fungi</taxon>
        <taxon>Dikarya</taxon>
        <taxon>Basidiomycota</taxon>
        <taxon>Agaricomycotina</taxon>
        <taxon>Agaricomycetes</taxon>
        <taxon>Agaricomycetidae</taxon>
        <taxon>Agaricales</taxon>
        <taxon>Marasmiineae</taxon>
        <taxon>Mycenaceae</taxon>
        <taxon>Mycena</taxon>
    </lineage>
</organism>
<proteinExistence type="predicted"/>
<evidence type="ECO:0000256" key="1">
    <source>
        <dbReference type="SAM" id="MobiDB-lite"/>
    </source>
</evidence>
<evidence type="ECO:0000313" key="4">
    <source>
        <dbReference type="Proteomes" id="UP000636479"/>
    </source>
</evidence>
<name>A0A8H6VWH1_9AGAR</name>
<sequence length="271" mass="29439">MPGKPKDRTLPPNGIPRLTAADINRKLPKNKMFVSDAGAAAIVAKSHLVFDLVYDHTANPSAQVDAISHLARYNVHHDPDGPCPTGHWSIAWSNHKDRSSPPAIWSIKYILMVCTCGYDHTKRNSKNRTAAFPLTDCPAHLEITVHPPTGAILRVRGLAEHNAACDSAMLEHRPHQPVAAIVYRTALEPLSSVALVFLSGFIYVFILKKLEFIYGFFSLFLAPPIPPPASRLPPPASRLPPPASHLPPPTSRLPPPGLTVTPSHSHTHSGG</sequence>
<evidence type="ECO:0000313" key="3">
    <source>
        <dbReference type="EMBL" id="KAF7292698.1"/>
    </source>
</evidence>
<reference evidence="3" key="1">
    <citation type="submission" date="2020-05" db="EMBL/GenBank/DDBJ databases">
        <title>Mycena genomes resolve the evolution of fungal bioluminescence.</title>
        <authorList>
            <person name="Tsai I.J."/>
        </authorList>
    </citation>
    <scope>NUCLEOTIDE SEQUENCE</scope>
    <source>
        <strain evidence="3">171206Taipei</strain>
    </source>
</reference>
<dbReference type="AlphaFoldDB" id="A0A8H6VWH1"/>
<evidence type="ECO:0000256" key="2">
    <source>
        <dbReference type="SAM" id="Phobius"/>
    </source>
</evidence>
<dbReference type="EMBL" id="JACAZF010000011">
    <property type="protein sequence ID" value="KAF7292698.1"/>
    <property type="molecule type" value="Genomic_DNA"/>
</dbReference>
<dbReference type="RefSeq" id="XP_037215126.1">
    <property type="nucleotide sequence ID" value="XM_037368200.1"/>
</dbReference>
<accession>A0A8H6VWH1</accession>
<dbReference type="Proteomes" id="UP000636479">
    <property type="component" value="Unassembled WGS sequence"/>
</dbReference>
<gene>
    <name evidence="3" type="ORF">MIND_01168000</name>
</gene>
<keyword evidence="4" id="KW-1185">Reference proteome</keyword>
<keyword evidence="2" id="KW-0472">Membrane</keyword>
<feature type="compositionally biased region" description="Pro residues" evidence="1">
    <location>
        <begin position="232"/>
        <end position="257"/>
    </location>
</feature>
<dbReference type="GeneID" id="59350716"/>
<keyword evidence="2" id="KW-0812">Transmembrane</keyword>
<keyword evidence="2" id="KW-1133">Transmembrane helix</keyword>
<comment type="caution">
    <text evidence="3">The sequence shown here is derived from an EMBL/GenBank/DDBJ whole genome shotgun (WGS) entry which is preliminary data.</text>
</comment>